<dbReference type="OrthoDB" id="8967235at2"/>
<gene>
    <name evidence="1" type="ORF">OR16_03692</name>
</gene>
<proteinExistence type="predicted"/>
<accession>H1RZJ7</accession>
<dbReference type="Proteomes" id="UP000005808">
    <property type="component" value="Unassembled WGS sequence"/>
</dbReference>
<dbReference type="PATRIC" id="fig|1127483.3.peg.751"/>
<dbReference type="AlphaFoldDB" id="H1RZJ7"/>
<organism evidence="1 2">
    <name type="scientific">Cupriavidus basilensis OR16</name>
    <dbReference type="NCBI Taxonomy" id="1127483"/>
    <lineage>
        <taxon>Bacteria</taxon>
        <taxon>Pseudomonadati</taxon>
        <taxon>Pseudomonadota</taxon>
        <taxon>Betaproteobacteria</taxon>
        <taxon>Burkholderiales</taxon>
        <taxon>Burkholderiaceae</taxon>
        <taxon>Cupriavidus</taxon>
    </lineage>
</organism>
<dbReference type="RefSeq" id="WP_006156559.1">
    <property type="nucleotide sequence ID" value="NZ_AHJE01000010.1"/>
</dbReference>
<name>H1RZJ7_9BURK</name>
<comment type="caution">
    <text evidence="1">The sequence shown here is derived from an EMBL/GenBank/DDBJ whole genome shotgun (WGS) entry which is preliminary data.</text>
</comment>
<reference evidence="1 2" key="1">
    <citation type="journal article" date="2012" name="J. Bacteriol.">
        <title>De Novo Genome Project of Cupriavidus basilensis OR16.</title>
        <authorList>
            <person name="Cserhati M."/>
            <person name="Kriszt B."/>
            <person name="Szoboszlay S."/>
            <person name="Toth A."/>
            <person name="Szabo I."/>
            <person name="Tancsics A."/>
            <person name="Nagy I."/>
            <person name="Horvath B."/>
            <person name="Nagy I."/>
            <person name="Kukolya J."/>
        </authorList>
    </citation>
    <scope>NUCLEOTIDE SEQUENCE [LARGE SCALE GENOMIC DNA]</scope>
    <source>
        <strain evidence="1 2">OR16</strain>
    </source>
</reference>
<sequence length="67" mass="7339">MATEIYGGYAIRGFARPLVDGSFEASGTVEKDGQVLETSDPLGYYPTFDRALAEGLAWAREWVDAHI</sequence>
<dbReference type="EMBL" id="AHJE01000010">
    <property type="protein sequence ID" value="EHP44339.1"/>
    <property type="molecule type" value="Genomic_DNA"/>
</dbReference>
<protein>
    <submittedName>
        <fullName evidence="1">Uncharacterized protein</fullName>
    </submittedName>
</protein>
<evidence type="ECO:0000313" key="2">
    <source>
        <dbReference type="Proteomes" id="UP000005808"/>
    </source>
</evidence>
<evidence type="ECO:0000313" key="1">
    <source>
        <dbReference type="EMBL" id="EHP44339.1"/>
    </source>
</evidence>